<name>A0A0A9ARU3_ARUDO</name>
<reference evidence="1" key="2">
    <citation type="journal article" date="2015" name="Data Brief">
        <title>Shoot transcriptome of the giant reed, Arundo donax.</title>
        <authorList>
            <person name="Barrero R.A."/>
            <person name="Guerrero F.D."/>
            <person name="Moolhuijzen P."/>
            <person name="Goolsby J.A."/>
            <person name="Tidwell J."/>
            <person name="Bellgard S.E."/>
            <person name="Bellgard M.I."/>
        </authorList>
    </citation>
    <scope>NUCLEOTIDE SEQUENCE</scope>
    <source>
        <tissue evidence="1">Shoot tissue taken approximately 20 cm above the soil surface</tissue>
    </source>
</reference>
<reference evidence="1" key="1">
    <citation type="submission" date="2014-09" db="EMBL/GenBank/DDBJ databases">
        <authorList>
            <person name="Magalhaes I.L.F."/>
            <person name="Oliveira U."/>
            <person name="Santos F.R."/>
            <person name="Vidigal T.H.D.A."/>
            <person name="Brescovit A.D."/>
            <person name="Santos A.J."/>
        </authorList>
    </citation>
    <scope>NUCLEOTIDE SEQUENCE</scope>
    <source>
        <tissue evidence="1">Shoot tissue taken approximately 20 cm above the soil surface</tissue>
    </source>
</reference>
<proteinExistence type="predicted"/>
<accession>A0A0A9ARU3</accession>
<sequence>MYDLMPPSMHLCLLDLDQTMVMKLCDVVFSNVSFWVQLNFRNKMG</sequence>
<organism evidence="1">
    <name type="scientific">Arundo donax</name>
    <name type="common">Giant reed</name>
    <name type="synonym">Donax arundinaceus</name>
    <dbReference type="NCBI Taxonomy" id="35708"/>
    <lineage>
        <taxon>Eukaryota</taxon>
        <taxon>Viridiplantae</taxon>
        <taxon>Streptophyta</taxon>
        <taxon>Embryophyta</taxon>
        <taxon>Tracheophyta</taxon>
        <taxon>Spermatophyta</taxon>
        <taxon>Magnoliopsida</taxon>
        <taxon>Liliopsida</taxon>
        <taxon>Poales</taxon>
        <taxon>Poaceae</taxon>
        <taxon>PACMAD clade</taxon>
        <taxon>Arundinoideae</taxon>
        <taxon>Arundineae</taxon>
        <taxon>Arundo</taxon>
    </lineage>
</organism>
<dbReference type="EMBL" id="GBRH01244029">
    <property type="protein sequence ID" value="JAD53866.1"/>
    <property type="molecule type" value="Transcribed_RNA"/>
</dbReference>
<protein>
    <submittedName>
        <fullName evidence="1">Uncharacterized protein</fullName>
    </submittedName>
</protein>
<dbReference type="AlphaFoldDB" id="A0A0A9ARU3"/>
<evidence type="ECO:0000313" key="1">
    <source>
        <dbReference type="EMBL" id="JAD53866.1"/>
    </source>
</evidence>